<evidence type="ECO:0000313" key="2">
    <source>
        <dbReference type="Proteomes" id="UP001432216"/>
    </source>
</evidence>
<reference evidence="1 2" key="1">
    <citation type="submission" date="2024-01" db="EMBL/GenBank/DDBJ databases">
        <title>Comparative genomics of Cryptococcus and Kwoniella reveals pathogenesis evolution and contrasting modes of karyotype evolution via chromosome fusion or intercentromeric recombination.</title>
        <authorList>
            <person name="Coelho M.A."/>
            <person name="David-Palma M."/>
            <person name="Shea T."/>
            <person name="Bowers K."/>
            <person name="McGinley-Smith S."/>
            <person name="Mohammad A.W."/>
            <person name="Gnirke A."/>
            <person name="Yurkov A.M."/>
            <person name="Nowrousian M."/>
            <person name="Sun S."/>
            <person name="Cuomo C.A."/>
            <person name="Heitman J."/>
        </authorList>
    </citation>
    <scope>NUCLEOTIDE SEQUENCE [LARGE SCALE GENOMIC DNA]</scope>
    <source>
        <strain evidence="1 2">7685027</strain>
    </source>
</reference>
<organism evidence="1 2">
    <name type="scientific">Cryptococcus decagattii</name>
    <dbReference type="NCBI Taxonomy" id="1859122"/>
    <lineage>
        <taxon>Eukaryota</taxon>
        <taxon>Fungi</taxon>
        <taxon>Dikarya</taxon>
        <taxon>Basidiomycota</taxon>
        <taxon>Agaricomycotina</taxon>
        <taxon>Tremellomycetes</taxon>
        <taxon>Tremellales</taxon>
        <taxon>Cryptococcaceae</taxon>
        <taxon>Cryptococcus</taxon>
        <taxon>Cryptococcus gattii species complex</taxon>
    </lineage>
</organism>
<dbReference type="GeneID" id="89989894"/>
<dbReference type="RefSeq" id="XP_064721047.1">
    <property type="nucleotide sequence ID" value="XM_064864975.1"/>
</dbReference>
<name>A0ABZ2ATF2_9TREE</name>
<dbReference type="EMBL" id="CP143810">
    <property type="protein sequence ID" value="WVO21808.1"/>
    <property type="molecule type" value="Genomic_DNA"/>
</dbReference>
<protein>
    <submittedName>
        <fullName evidence="1">Uncharacterized protein</fullName>
    </submittedName>
</protein>
<accession>A0ABZ2ATF2</accession>
<gene>
    <name evidence="1" type="ORF">IAS62_003121</name>
</gene>
<keyword evidence="2" id="KW-1185">Reference proteome</keyword>
<dbReference type="Proteomes" id="UP001432216">
    <property type="component" value="Chromosome 5"/>
</dbReference>
<sequence length="179" mass="20515">MLCSTALSKYHLQKKFKIKGETDYRIDEESVMDFQYDAGYGIVQSMDFGGMMPLEGASTVTPRFLQLNTFVGLRSIMLPVMFRIQNKTTSFPPSSSLILKDEWGMSKCLYGHHKREILEDLSEQANKWISEELGQPDNALNRVALQKVDAAPSADERDSKNERLWDFELPIEYLPAQLR</sequence>
<evidence type="ECO:0000313" key="1">
    <source>
        <dbReference type="EMBL" id="WVO21808.1"/>
    </source>
</evidence>
<proteinExistence type="predicted"/>